<comment type="caution">
    <text evidence="1">The sequence shown here is derived from an EMBL/GenBank/DDBJ whole genome shotgun (WGS) entry which is preliminary data.</text>
</comment>
<sequence length="67" mass="7320">MVTRGCEAWVPPLSNPISGGQGTGARRAKDYLPKATSLVSERVWILFFHKILPTGSLVRVRGVLAEQ</sequence>
<accession>A0A1V4J2Y5</accession>
<gene>
    <name evidence="1" type="ORF">AV530_016627</name>
</gene>
<dbReference type="Proteomes" id="UP000190648">
    <property type="component" value="Unassembled WGS sequence"/>
</dbReference>
<dbReference type="EMBL" id="LSYS01009367">
    <property type="protein sequence ID" value="OPJ66601.1"/>
    <property type="molecule type" value="Genomic_DNA"/>
</dbReference>
<reference evidence="1 2" key="1">
    <citation type="submission" date="2016-02" db="EMBL/GenBank/DDBJ databases">
        <title>Band-tailed pigeon sequencing and assembly.</title>
        <authorList>
            <person name="Soares A.E."/>
            <person name="Novak B.J."/>
            <person name="Rice E.S."/>
            <person name="O'Connell B."/>
            <person name="Chang D."/>
            <person name="Weber S."/>
            <person name="Shapiro B."/>
        </authorList>
    </citation>
    <scope>NUCLEOTIDE SEQUENCE [LARGE SCALE GENOMIC DNA]</scope>
    <source>
        <strain evidence="1">BTP2013</strain>
        <tissue evidence="1">Blood</tissue>
    </source>
</reference>
<evidence type="ECO:0000313" key="1">
    <source>
        <dbReference type="EMBL" id="OPJ66601.1"/>
    </source>
</evidence>
<dbReference type="AlphaFoldDB" id="A0A1V4J2Y5"/>
<protein>
    <submittedName>
        <fullName evidence="1">Uncharacterized protein</fullName>
    </submittedName>
</protein>
<keyword evidence="2" id="KW-1185">Reference proteome</keyword>
<name>A0A1V4J2Y5_PATFA</name>
<proteinExistence type="predicted"/>
<organism evidence="1 2">
    <name type="scientific">Patagioenas fasciata monilis</name>
    <dbReference type="NCBI Taxonomy" id="372326"/>
    <lineage>
        <taxon>Eukaryota</taxon>
        <taxon>Metazoa</taxon>
        <taxon>Chordata</taxon>
        <taxon>Craniata</taxon>
        <taxon>Vertebrata</taxon>
        <taxon>Euteleostomi</taxon>
        <taxon>Archelosauria</taxon>
        <taxon>Archosauria</taxon>
        <taxon>Dinosauria</taxon>
        <taxon>Saurischia</taxon>
        <taxon>Theropoda</taxon>
        <taxon>Coelurosauria</taxon>
        <taxon>Aves</taxon>
        <taxon>Neognathae</taxon>
        <taxon>Neoaves</taxon>
        <taxon>Columbimorphae</taxon>
        <taxon>Columbiformes</taxon>
        <taxon>Columbidae</taxon>
        <taxon>Patagioenas</taxon>
    </lineage>
</organism>
<evidence type="ECO:0000313" key="2">
    <source>
        <dbReference type="Proteomes" id="UP000190648"/>
    </source>
</evidence>